<dbReference type="STRING" id="3469.A0A4Y7ISL8"/>
<dbReference type="GO" id="GO:0016787">
    <property type="term" value="F:hydrolase activity"/>
    <property type="evidence" value="ECO:0007669"/>
    <property type="project" value="UniProtKB-ARBA"/>
</dbReference>
<evidence type="ECO:0008006" key="3">
    <source>
        <dbReference type="Google" id="ProtNLM"/>
    </source>
</evidence>
<proteinExistence type="predicted"/>
<accession>A0A4Y7ISL8</accession>
<dbReference type="AlphaFoldDB" id="A0A4Y7ISL8"/>
<organism evidence="1 2">
    <name type="scientific">Papaver somniferum</name>
    <name type="common">Opium poppy</name>
    <dbReference type="NCBI Taxonomy" id="3469"/>
    <lineage>
        <taxon>Eukaryota</taxon>
        <taxon>Viridiplantae</taxon>
        <taxon>Streptophyta</taxon>
        <taxon>Embryophyta</taxon>
        <taxon>Tracheophyta</taxon>
        <taxon>Spermatophyta</taxon>
        <taxon>Magnoliopsida</taxon>
        <taxon>Ranunculales</taxon>
        <taxon>Papaveraceae</taxon>
        <taxon>Papaveroideae</taxon>
        <taxon>Papaver</taxon>
    </lineage>
</organism>
<dbReference type="GO" id="GO:0005773">
    <property type="term" value="C:vacuole"/>
    <property type="evidence" value="ECO:0007669"/>
    <property type="project" value="TreeGrafter"/>
</dbReference>
<gene>
    <name evidence="1" type="ORF">C5167_020118</name>
</gene>
<protein>
    <recommendedName>
        <fullName evidence="3">Ribosomal L28e/Mak16 domain-containing protein</fullName>
    </recommendedName>
</protein>
<sequence length="245" mass="28524">MGLIPVFPTLNFPNHYSIATGIYPESQRSYQNYFTDPVSGDKFSMRLQNSQSSNTEKKKSPKLLISFYASLIWEVVKRSNAFLVKEFGNGNQMVQVREYKDSFSWKRFRVVLATTKTNKQKNPSALVHKTVMKKEFSRMAKAVANQVLEESRETATNRLRKTKKYGFRSPNSFKFLHKFLQFKLQLMIQCNKAKRPEKLTEMVTEKKCTPSLGVLRTSIYWVLRQVVGCRSFPLLPSDPFWIVHD</sequence>
<evidence type="ECO:0000313" key="2">
    <source>
        <dbReference type="Proteomes" id="UP000316621"/>
    </source>
</evidence>
<dbReference type="PANTHER" id="PTHR10151">
    <property type="entry name" value="ECTONUCLEOTIDE PYROPHOSPHATASE/PHOSPHODIESTERASE"/>
    <property type="match status" value="1"/>
</dbReference>
<reference evidence="1 2" key="1">
    <citation type="journal article" date="2018" name="Science">
        <title>The opium poppy genome and morphinan production.</title>
        <authorList>
            <person name="Guo L."/>
            <person name="Winzer T."/>
            <person name="Yang X."/>
            <person name="Li Y."/>
            <person name="Ning Z."/>
            <person name="He Z."/>
            <person name="Teodor R."/>
            <person name="Lu Y."/>
            <person name="Bowser T.A."/>
            <person name="Graham I.A."/>
            <person name="Ye K."/>
        </authorList>
    </citation>
    <scope>NUCLEOTIDE SEQUENCE [LARGE SCALE GENOMIC DNA]</scope>
    <source>
        <strain evidence="2">cv. HN1</strain>
        <tissue evidence="1">Leaves</tissue>
    </source>
</reference>
<dbReference type="SUPFAM" id="SSF53649">
    <property type="entry name" value="Alkaline phosphatase-like"/>
    <property type="match status" value="1"/>
</dbReference>
<dbReference type="InterPro" id="IPR002591">
    <property type="entry name" value="Phosphodiest/P_Trfase"/>
</dbReference>
<dbReference type="PANTHER" id="PTHR10151:SF120">
    <property type="entry name" value="BIS(5'-ADENOSYL)-TRIPHOSPHATASE"/>
    <property type="match status" value="1"/>
</dbReference>
<dbReference type="InterPro" id="IPR017850">
    <property type="entry name" value="Alkaline_phosphatase_core_sf"/>
</dbReference>
<keyword evidence="2" id="KW-1185">Reference proteome</keyword>
<evidence type="ECO:0000313" key="1">
    <source>
        <dbReference type="EMBL" id="RZC51687.1"/>
    </source>
</evidence>
<dbReference type="Gene3D" id="3.40.720.10">
    <property type="entry name" value="Alkaline Phosphatase, subunit A"/>
    <property type="match status" value="1"/>
</dbReference>
<dbReference type="Gramene" id="RZC51687">
    <property type="protein sequence ID" value="RZC51687"/>
    <property type="gene ID" value="C5167_020118"/>
</dbReference>
<dbReference type="Proteomes" id="UP000316621">
    <property type="component" value="Chromosome 2"/>
</dbReference>
<dbReference type="Pfam" id="PF01663">
    <property type="entry name" value="Phosphodiest"/>
    <property type="match status" value="1"/>
</dbReference>
<name>A0A4Y7ISL8_PAPSO</name>
<dbReference type="EMBL" id="CM010716">
    <property type="protein sequence ID" value="RZC51687.1"/>
    <property type="molecule type" value="Genomic_DNA"/>
</dbReference>